<reference evidence="1 2" key="1">
    <citation type="submission" date="2013-03" db="EMBL/GenBank/DDBJ databases">
        <title>The Genome Sequence of Phialophora europaea CBS 101466.</title>
        <authorList>
            <consortium name="The Broad Institute Genomics Platform"/>
            <person name="Cuomo C."/>
            <person name="de Hoog S."/>
            <person name="Gorbushina A."/>
            <person name="Walker B."/>
            <person name="Young S.K."/>
            <person name="Zeng Q."/>
            <person name="Gargeya S."/>
            <person name="Fitzgerald M."/>
            <person name="Haas B."/>
            <person name="Abouelleil A."/>
            <person name="Allen A.W."/>
            <person name="Alvarado L."/>
            <person name="Arachchi H.M."/>
            <person name="Berlin A.M."/>
            <person name="Chapman S.B."/>
            <person name="Gainer-Dewar J."/>
            <person name="Goldberg J."/>
            <person name="Griggs A."/>
            <person name="Gujja S."/>
            <person name="Hansen M."/>
            <person name="Howarth C."/>
            <person name="Imamovic A."/>
            <person name="Ireland A."/>
            <person name="Larimer J."/>
            <person name="McCowan C."/>
            <person name="Murphy C."/>
            <person name="Pearson M."/>
            <person name="Poon T.W."/>
            <person name="Priest M."/>
            <person name="Roberts A."/>
            <person name="Saif S."/>
            <person name="Shea T."/>
            <person name="Sisk P."/>
            <person name="Sykes S."/>
            <person name="Wortman J."/>
            <person name="Nusbaum C."/>
            <person name="Birren B."/>
        </authorList>
    </citation>
    <scope>NUCLEOTIDE SEQUENCE [LARGE SCALE GENOMIC DNA]</scope>
    <source>
        <strain evidence="1 2">CBS 101466</strain>
    </source>
</reference>
<evidence type="ECO:0000313" key="1">
    <source>
        <dbReference type="EMBL" id="ETN43824.1"/>
    </source>
</evidence>
<name>W2S7C0_CYPE1</name>
<dbReference type="RefSeq" id="XP_008714039.1">
    <property type="nucleotide sequence ID" value="XM_008715817.1"/>
</dbReference>
<dbReference type="VEuPathDB" id="FungiDB:HMPREF1541_11148"/>
<organism evidence="1 2">
    <name type="scientific">Cyphellophora europaea (strain CBS 101466)</name>
    <name type="common">Phialophora europaea</name>
    <dbReference type="NCBI Taxonomy" id="1220924"/>
    <lineage>
        <taxon>Eukaryota</taxon>
        <taxon>Fungi</taxon>
        <taxon>Dikarya</taxon>
        <taxon>Ascomycota</taxon>
        <taxon>Pezizomycotina</taxon>
        <taxon>Eurotiomycetes</taxon>
        <taxon>Chaetothyriomycetidae</taxon>
        <taxon>Chaetothyriales</taxon>
        <taxon>Cyphellophoraceae</taxon>
        <taxon>Cyphellophora</taxon>
    </lineage>
</organism>
<dbReference type="EMBL" id="KI635847">
    <property type="protein sequence ID" value="ETN43824.1"/>
    <property type="molecule type" value="Genomic_DNA"/>
</dbReference>
<accession>W2S7C0</accession>
<dbReference type="InParanoid" id="W2S7C0"/>
<keyword evidence="2" id="KW-1185">Reference proteome</keyword>
<dbReference type="HOGENOM" id="CLU_2910256_0_0_1"/>
<sequence>MMLSPDLSPLPCCRHRRRWLSESDLQPLLRPLMTSRTAWLVALLQCFTSAMAERHGKFYPLE</sequence>
<gene>
    <name evidence="1" type="ORF">HMPREF1541_11148</name>
</gene>
<dbReference type="AlphaFoldDB" id="W2S7C0"/>
<dbReference type="GeneID" id="19978487"/>
<dbReference type="Proteomes" id="UP000030752">
    <property type="component" value="Unassembled WGS sequence"/>
</dbReference>
<evidence type="ECO:0000313" key="2">
    <source>
        <dbReference type="Proteomes" id="UP000030752"/>
    </source>
</evidence>
<feature type="non-terminal residue" evidence="1">
    <location>
        <position position="62"/>
    </location>
</feature>
<protein>
    <submittedName>
        <fullName evidence="1">Uncharacterized protein</fullName>
    </submittedName>
</protein>
<proteinExistence type="predicted"/>